<evidence type="ECO:0000259" key="1">
    <source>
        <dbReference type="Pfam" id="PF00561"/>
    </source>
</evidence>
<dbReference type="InterPro" id="IPR029058">
    <property type="entry name" value="AB_hydrolase_fold"/>
</dbReference>
<dbReference type="PANTHER" id="PTHR45763">
    <property type="entry name" value="HYDROLASE, ALPHA/BETA FOLD FAMILY PROTEIN, EXPRESSED-RELATED"/>
    <property type="match status" value="1"/>
</dbReference>
<protein>
    <submittedName>
        <fullName evidence="2">Alpha/beta-hydrolase</fullName>
    </submittedName>
</protein>
<dbReference type="OrthoDB" id="294702at2759"/>
<dbReference type="EMBL" id="ML991775">
    <property type="protein sequence ID" value="KAF2238667.1"/>
    <property type="molecule type" value="Genomic_DNA"/>
</dbReference>
<feature type="domain" description="AB hydrolase-1" evidence="1">
    <location>
        <begin position="25"/>
        <end position="279"/>
    </location>
</feature>
<gene>
    <name evidence="2" type="ORF">EV356DRAFT_506021</name>
</gene>
<dbReference type="PANTHER" id="PTHR45763:SF46">
    <property type="entry name" value="AB HYDROLASE-1 DOMAIN-CONTAINING PROTEIN"/>
    <property type="match status" value="1"/>
</dbReference>
<dbReference type="SUPFAM" id="SSF53474">
    <property type="entry name" value="alpha/beta-Hydrolases"/>
    <property type="match status" value="1"/>
</dbReference>
<evidence type="ECO:0000313" key="2">
    <source>
        <dbReference type="EMBL" id="KAF2238667.1"/>
    </source>
</evidence>
<dbReference type="AlphaFoldDB" id="A0A6A6HKU3"/>
<dbReference type="InterPro" id="IPR000073">
    <property type="entry name" value="AB_hydrolase_1"/>
</dbReference>
<name>A0A6A6HKU3_VIRVR</name>
<dbReference type="Pfam" id="PF00561">
    <property type="entry name" value="Abhydrolase_1"/>
    <property type="match status" value="1"/>
</dbReference>
<keyword evidence="2" id="KW-0378">Hydrolase</keyword>
<organism evidence="2 3">
    <name type="scientific">Viridothelium virens</name>
    <name type="common">Speckled blister lichen</name>
    <name type="synonym">Trypethelium virens</name>
    <dbReference type="NCBI Taxonomy" id="1048519"/>
    <lineage>
        <taxon>Eukaryota</taxon>
        <taxon>Fungi</taxon>
        <taxon>Dikarya</taxon>
        <taxon>Ascomycota</taxon>
        <taxon>Pezizomycotina</taxon>
        <taxon>Dothideomycetes</taxon>
        <taxon>Dothideomycetes incertae sedis</taxon>
        <taxon>Trypetheliales</taxon>
        <taxon>Trypetheliaceae</taxon>
        <taxon>Viridothelium</taxon>
    </lineage>
</organism>
<dbReference type="GO" id="GO:0016787">
    <property type="term" value="F:hydrolase activity"/>
    <property type="evidence" value="ECO:0007669"/>
    <property type="project" value="UniProtKB-KW"/>
</dbReference>
<reference evidence="2" key="1">
    <citation type="journal article" date="2020" name="Stud. Mycol.">
        <title>101 Dothideomycetes genomes: a test case for predicting lifestyles and emergence of pathogens.</title>
        <authorList>
            <person name="Haridas S."/>
            <person name="Albert R."/>
            <person name="Binder M."/>
            <person name="Bloem J."/>
            <person name="Labutti K."/>
            <person name="Salamov A."/>
            <person name="Andreopoulos B."/>
            <person name="Baker S."/>
            <person name="Barry K."/>
            <person name="Bills G."/>
            <person name="Bluhm B."/>
            <person name="Cannon C."/>
            <person name="Castanera R."/>
            <person name="Culley D."/>
            <person name="Daum C."/>
            <person name="Ezra D."/>
            <person name="Gonzalez J."/>
            <person name="Henrissat B."/>
            <person name="Kuo A."/>
            <person name="Liang C."/>
            <person name="Lipzen A."/>
            <person name="Lutzoni F."/>
            <person name="Magnuson J."/>
            <person name="Mondo S."/>
            <person name="Nolan M."/>
            <person name="Ohm R."/>
            <person name="Pangilinan J."/>
            <person name="Park H.-J."/>
            <person name="Ramirez L."/>
            <person name="Alfaro M."/>
            <person name="Sun H."/>
            <person name="Tritt A."/>
            <person name="Yoshinaga Y."/>
            <person name="Zwiers L.-H."/>
            <person name="Turgeon B."/>
            <person name="Goodwin S."/>
            <person name="Spatafora J."/>
            <person name="Crous P."/>
            <person name="Grigoriev I."/>
        </authorList>
    </citation>
    <scope>NUCLEOTIDE SEQUENCE</scope>
    <source>
        <strain evidence="2">Tuck. ex Michener</strain>
    </source>
</reference>
<proteinExistence type="predicted"/>
<accession>A0A6A6HKU3</accession>
<sequence>MAQQLKLSDGRNVDYLVSGAKDGFPLIWIHGTPGAYLPIPSFTAVCENKGVKVITLSRAGYGGSTRKKGRRIVDAVSDIQALNEHLGIGKCLVGGWSGGGPHALACAARLPGCIAALCVAGGAPYEAEGLDYLEGQGEDNVQEYQAALKGEPELQKFCQPQRVELLKSDAAKVTEAMSSLLPDIDKRTLLGNDEMGQYMVDMFQEGLKTNADGWVDDDMAFIEPWGFDLAEIKVPVFQYQGSEDKMVPYAHGVWLEKHLPQERLRSYLLQGEGHISIFVGRMEGMIDELLAVTKQ</sequence>
<evidence type="ECO:0000313" key="3">
    <source>
        <dbReference type="Proteomes" id="UP000800092"/>
    </source>
</evidence>
<dbReference type="Proteomes" id="UP000800092">
    <property type="component" value="Unassembled WGS sequence"/>
</dbReference>
<dbReference type="Gene3D" id="3.40.50.1820">
    <property type="entry name" value="alpha/beta hydrolase"/>
    <property type="match status" value="1"/>
</dbReference>
<keyword evidence="3" id="KW-1185">Reference proteome</keyword>